<dbReference type="PANTHER" id="PTHR43236">
    <property type="entry name" value="ANTITOXIN HIGA1"/>
    <property type="match status" value="1"/>
</dbReference>
<proteinExistence type="predicted"/>
<name>A0A936NCA2_9ACTN</name>
<dbReference type="PANTHER" id="PTHR43236:SF2">
    <property type="entry name" value="BLL0069 PROTEIN"/>
    <property type="match status" value="1"/>
</dbReference>
<dbReference type="InterPro" id="IPR010359">
    <property type="entry name" value="IrrE_HExxH"/>
</dbReference>
<dbReference type="InterPro" id="IPR052345">
    <property type="entry name" value="Rad_response_metalloprotease"/>
</dbReference>
<protein>
    <submittedName>
        <fullName evidence="2">ImmA/IrrE family metallo-endopeptidase</fullName>
    </submittedName>
</protein>
<feature type="domain" description="IrrE N-terminal-like" evidence="1">
    <location>
        <begin position="85"/>
        <end position="189"/>
    </location>
</feature>
<reference evidence="2 3" key="1">
    <citation type="submission" date="2020-10" db="EMBL/GenBank/DDBJ databases">
        <title>Connecting structure to function with the recovery of over 1000 high-quality activated sludge metagenome-assembled genomes encoding full-length rRNA genes using long-read sequencing.</title>
        <authorList>
            <person name="Singleton C.M."/>
            <person name="Petriglieri F."/>
            <person name="Kristensen J.M."/>
            <person name="Kirkegaard R.H."/>
            <person name="Michaelsen T.Y."/>
            <person name="Andersen M.H."/>
            <person name="Karst S.M."/>
            <person name="Dueholm M.S."/>
            <person name="Nielsen P.H."/>
            <person name="Albertsen M."/>
        </authorList>
    </citation>
    <scope>NUCLEOTIDE SEQUENCE [LARGE SCALE GENOMIC DNA]</scope>
    <source>
        <strain evidence="2">Lyne_18-Q3-R50-59_MAXAC.006</strain>
    </source>
</reference>
<sequence>MTTQSTTLNLAALSTAALPRHQVLAAVRALMPPRPLEVHEARSIAERQAGRLRNLLDLDGPMVDLDAVASLPRLHVRSQVGLPVSGFSEWSRSRWVIAINGDDHWTRRRFTLAHELKHVLDNPYIEMLYPGRDGAPSGQRAETICDYFAACLLMPRLSVKAAWGQGNQRPDDLAAHFGVSRAAMGLRLHQLGLTSTRRRCGGVGSLAKGRRYERAAAPAVWPSFGLATAQGSLT</sequence>
<dbReference type="AlphaFoldDB" id="A0A936NCA2"/>
<dbReference type="Proteomes" id="UP000727993">
    <property type="component" value="Unassembled WGS sequence"/>
</dbReference>
<evidence type="ECO:0000259" key="1">
    <source>
        <dbReference type="Pfam" id="PF06114"/>
    </source>
</evidence>
<gene>
    <name evidence="2" type="ORF">IPN02_04875</name>
</gene>
<dbReference type="EMBL" id="JADJZA010000001">
    <property type="protein sequence ID" value="MBK9296194.1"/>
    <property type="molecule type" value="Genomic_DNA"/>
</dbReference>
<organism evidence="2 3">
    <name type="scientific">Candidatus Neomicrothrix subdominans</name>
    <dbReference type="NCBI Taxonomy" id="2954438"/>
    <lineage>
        <taxon>Bacteria</taxon>
        <taxon>Bacillati</taxon>
        <taxon>Actinomycetota</taxon>
        <taxon>Acidimicrobiia</taxon>
        <taxon>Acidimicrobiales</taxon>
        <taxon>Microthrixaceae</taxon>
        <taxon>Candidatus Neomicrothrix</taxon>
    </lineage>
</organism>
<accession>A0A936NCA2</accession>
<evidence type="ECO:0000313" key="2">
    <source>
        <dbReference type="EMBL" id="MBK9296194.1"/>
    </source>
</evidence>
<dbReference type="Gene3D" id="1.10.10.2910">
    <property type="match status" value="1"/>
</dbReference>
<evidence type="ECO:0000313" key="3">
    <source>
        <dbReference type="Proteomes" id="UP000727993"/>
    </source>
</evidence>
<comment type="caution">
    <text evidence="2">The sequence shown here is derived from an EMBL/GenBank/DDBJ whole genome shotgun (WGS) entry which is preliminary data.</text>
</comment>
<dbReference type="Pfam" id="PF06114">
    <property type="entry name" value="Peptidase_M78"/>
    <property type="match status" value="1"/>
</dbReference>